<gene>
    <name evidence="2" type="ORF">BCV70DRAFT_126622</name>
</gene>
<name>A0A317XN04_9BASI</name>
<accession>A0A317XN04</accession>
<dbReference type="OrthoDB" id="3356378at2759"/>
<dbReference type="EMBL" id="KZ819196">
    <property type="protein sequence ID" value="PWY99229.1"/>
    <property type="molecule type" value="Genomic_DNA"/>
</dbReference>
<protein>
    <submittedName>
        <fullName evidence="2">Uncharacterized protein</fullName>
    </submittedName>
</protein>
<evidence type="ECO:0000256" key="1">
    <source>
        <dbReference type="SAM" id="MobiDB-lite"/>
    </source>
</evidence>
<sequence length="101" mass="10882">MKPSTSALLKIRPMPASALPTPLRLPASKATRPSPSTSASASSAGTKPTTVASHLESSILQSTDDALSANVRFQDHVNKKDLYWKVSKPQRDTLRKLLKEA</sequence>
<evidence type="ECO:0000313" key="2">
    <source>
        <dbReference type="EMBL" id="PWY99229.1"/>
    </source>
</evidence>
<proteinExistence type="predicted"/>
<feature type="region of interest" description="Disordered" evidence="1">
    <location>
        <begin position="1"/>
        <end position="56"/>
    </location>
</feature>
<feature type="compositionally biased region" description="Low complexity" evidence="1">
    <location>
        <begin position="26"/>
        <end position="50"/>
    </location>
</feature>
<reference evidence="2 3" key="1">
    <citation type="journal article" date="2018" name="Mol. Biol. Evol.">
        <title>Broad Genomic Sampling Reveals a Smut Pathogenic Ancestry of the Fungal Clade Ustilaginomycotina.</title>
        <authorList>
            <person name="Kijpornyongpan T."/>
            <person name="Mondo S.J."/>
            <person name="Barry K."/>
            <person name="Sandor L."/>
            <person name="Lee J."/>
            <person name="Lipzen A."/>
            <person name="Pangilinan J."/>
            <person name="LaButti K."/>
            <person name="Hainaut M."/>
            <person name="Henrissat B."/>
            <person name="Grigoriev I.V."/>
            <person name="Spatafora J.W."/>
            <person name="Aime M.C."/>
        </authorList>
    </citation>
    <scope>NUCLEOTIDE SEQUENCE [LARGE SCALE GENOMIC DNA]</scope>
    <source>
        <strain evidence="2 3">MCA 3645</strain>
    </source>
</reference>
<dbReference type="AlphaFoldDB" id="A0A317XN04"/>
<keyword evidence="3" id="KW-1185">Reference proteome</keyword>
<dbReference type="Proteomes" id="UP000246740">
    <property type="component" value="Unassembled WGS sequence"/>
</dbReference>
<organism evidence="2 3">
    <name type="scientific">Testicularia cyperi</name>
    <dbReference type="NCBI Taxonomy" id="1882483"/>
    <lineage>
        <taxon>Eukaryota</taxon>
        <taxon>Fungi</taxon>
        <taxon>Dikarya</taxon>
        <taxon>Basidiomycota</taxon>
        <taxon>Ustilaginomycotina</taxon>
        <taxon>Ustilaginomycetes</taxon>
        <taxon>Ustilaginales</taxon>
        <taxon>Anthracoideaceae</taxon>
        <taxon>Testicularia</taxon>
    </lineage>
</organism>
<evidence type="ECO:0000313" key="3">
    <source>
        <dbReference type="Proteomes" id="UP000246740"/>
    </source>
</evidence>
<dbReference type="InParanoid" id="A0A317XN04"/>